<protein>
    <submittedName>
        <fullName evidence="2">Uncharacterized protein</fullName>
    </submittedName>
</protein>
<accession>A0ABW5A1X7</accession>
<gene>
    <name evidence="2" type="ORF">ACFSOY_16615</name>
</gene>
<dbReference type="Proteomes" id="UP001597343">
    <property type="component" value="Unassembled WGS sequence"/>
</dbReference>
<dbReference type="EMBL" id="JBHUIO010000011">
    <property type="protein sequence ID" value="MFD2171586.1"/>
    <property type="molecule type" value="Genomic_DNA"/>
</dbReference>
<proteinExistence type="predicted"/>
<comment type="caution">
    <text evidence="2">The sequence shown here is derived from an EMBL/GenBank/DDBJ whole genome shotgun (WGS) entry which is preliminary data.</text>
</comment>
<organism evidence="2 3">
    <name type="scientific">Tumebacillus lipolyticus</name>
    <dbReference type="NCBI Taxonomy" id="1280370"/>
    <lineage>
        <taxon>Bacteria</taxon>
        <taxon>Bacillati</taxon>
        <taxon>Bacillota</taxon>
        <taxon>Bacilli</taxon>
        <taxon>Bacillales</taxon>
        <taxon>Alicyclobacillaceae</taxon>
        <taxon>Tumebacillus</taxon>
    </lineage>
</organism>
<feature type="signal peptide" evidence="1">
    <location>
        <begin position="1"/>
        <end position="22"/>
    </location>
</feature>
<name>A0ABW5A1X7_9BACL</name>
<feature type="chain" id="PRO_5046087283" evidence="1">
    <location>
        <begin position="23"/>
        <end position="95"/>
    </location>
</feature>
<reference evidence="3" key="1">
    <citation type="journal article" date="2019" name="Int. J. Syst. Evol. Microbiol.">
        <title>The Global Catalogue of Microorganisms (GCM) 10K type strain sequencing project: providing services to taxonomists for standard genome sequencing and annotation.</title>
        <authorList>
            <consortium name="The Broad Institute Genomics Platform"/>
            <consortium name="The Broad Institute Genome Sequencing Center for Infectious Disease"/>
            <person name="Wu L."/>
            <person name="Ma J."/>
        </authorList>
    </citation>
    <scope>NUCLEOTIDE SEQUENCE [LARGE SCALE GENOMIC DNA]</scope>
    <source>
        <strain evidence="3">CGMCC 1.13574</strain>
    </source>
</reference>
<dbReference type="RefSeq" id="WP_386048524.1">
    <property type="nucleotide sequence ID" value="NZ_JBHUIO010000011.1"/>
</dbReference>
<keyword evidence="1" id="KW-0732">Signal</keyword>
<sequence>MKKLLTAAVLSAMLMAPAAVSAAPQDVNAVVAPEGFEQRYVTENKIHYGDCNSAPGSIYYSSFDGFTGWLSKISCYDNGGITASVTYTGWVSRFR</sequence>
<evidence type="ECO:0000313" key="3">
    <source>
        <dbReference type="Proteomes" id="UP001597343"/>
    </source>
</evidence>
<evidence type="ECO:0000313" key="2">
    <source>
        <dbReference type="EMBL" id="MFD2171586.1"/>
    </source>
</evidence>
<evidence type="ECO:0000256" key="1">
    <source>
        <dbReference type="SAM" id="SignalP"/>
    </source>
</evidence>
<keyword evidence="3" id="KW-1185">Reference proteome</keyword>